<evidence type="ECO:0000313" key="2">
    <source>
        <dbReference type="Proteomes" id="UP000243200"/>
    </source>
</evidence>
<dbReference type="VEuPathDB" id="PlasmoDB:PocGH01_00230000"/>
<proteinExistence type="predicted"/>
<dbReference type="VEuPathDB" id="PlasmoDB:POWCR01_000138200"/>
<accession>A0A1C3KII7</accession>
<dbReference type="AlphaFoldDB" id="A0A1C3KII7"/>
<name>A0A1C3KII7_PLAOA</name>
<sequence length="360" mass="41679">MASFNSKDYFTYDELKEQYNFLETLTFGKLYKELNDNNSFDSDGIRYCNQIKAELSSDLYGDDIPSNFCNNLYKIIVKIKSLNNEIFVGIDKNDKMYCFTLKYWLYDQIKSNGARGLEINDLFEKWQTGIKDKIKTTISNPCTFNILTEEQYNKLKSIYAFVLLYYNNINAIDDKKFVLCKYLNYFGKGLKAYYESLSECSKGKRDDNYCKEFNEFKELYKLDKVFWKNSTYNTKFIYDADSTDDCPLVIESVKNPIRIKYIEKDNILYLSDQPIDSSKGSIISGSSAAGATVGISAFLFYLFKFTNIRSLFGLGKQTDDTMFLNVDEGSHNFSFPISEQEQANFGNSEYNIAYYSAGNS</sequence>
<organism evidence="1 2">
    <name type="scientific">Plasmodium ovale</name>
    <name type="common">malaria parasite P. ovale</name>
    <dbReference type="NCBI Taxonomy" id="36330"/>
    <lineage>
        <taxon>Eukaryota</taxon>
        <taxon>Sar</taxon>
        <taxon>Alveolata</taxon>
        <taxon>Apicomplexa</taxon>
        <taxon>Aconoidasida</taxon>
        <taxon>Haemosporida</taxon>
        <taxon>Plasmodiidae</taxon>
        <taxon>Plasmodium</taxon>
        <taxon>Plasmodium (Plasmodium)</taxon>
    </lineage>
</organism>
<dbReference type="EMBL" id="FLRJ01000453">
    <property type="protein sequence ID" value="SBT73639.1"/>
    <property type="molecule type" value="Genomic_DNA"/>
</dbReference>
<dbReference type="OrthoDB" id="10334926at2759"/>
<dbReference type="Proteomes" id="UP000243200">
    <property type="component" value="Unassembled WGS sequence"/>
</dbReference>
<protein>
    <submittedName>
        <fullName evidence="1">Plasmodium vivax Vir protein, putative</fullName>
    </submittedName>
</protein>
<evidence type="ECO:0000313" key="1">
    <source>
        <dbReference type="EMBL" id="SBT73639.1"/>
    </source>
</evidence>
<gene>
    <name evidence="1" type="primary">PowCR01_000138200</name>
    <name evidence="1" type="ORF">POWCR01_000138200</name>
</gene>
<reference evidence="1 2" key="1">
    <citation type="submission" date="2016-06" db="EMBL/GenBank/DDBJ databases">
        <authorList>
            <consortium name="Pathogen Informatics"/>
        </authorList>
    </citation>
    <scope>NUCLEOTIDE SEQUENCE [LARGE SCALE GENOMIC DNA]</scope>
</reference>
<dbReference type="Pfam" id="PF05795">
    <property type="entry name" value="Plasmodium_Vir"/>
    <property type="match status" value="1"/>
</dbReference>
<dbReference type="InterPro" id="IPR008780">
    <property type="entry name" value="Plasmodium_Vir"/>
</dbReference>